<reference evidence="14" key="2">
    <citation type="submission" date="2021-04" db="EMBL/GenBank/DDBJ databases">
        <authorList>
            <person name="Gilroy R."/>
        </authorList>
    </citation>
    <scope>NUCLEOTIDE SEQUENCE</scope>
    <source>
        <strain evidence="14">CHK183-1962</strain>
    </source>
</reference>
<evidence type="ECO:0000256" key="6">
    <source>
        <dbReference type="ARBA" id="ARBA00022605"/>
    </source>
</evidence>
<sequence>MSWLLTESWRKGLCNTMDKITVGFIGLGLIGGSIARAMKKFRTDCYLMAYSHTTATLKEAIDARVIDVALAEHDPRFSECDYIFLCAPVTTNLSYLPFLKEIIKPSCIVTDVGSVKGEIHREVQRLGMIRNFIGGHPMAGSEKTGFSNSTDYLLENAYYVVTPESEIEISALSDFVELVRSLKAIPMVLTYEEHDYVTAAVSHLPHIVAATLVNTLEKLDTPEEYMKMIAAGGFKDITRIASSSPVMWQQICASNQEQISRVLDAYIRALVQAKYLVDHQRMDDIYQMFDSAKNYRDSLPETKSPASRMFILYCDLYDEAGGIAAVTTLLAEKDINIRNIGIIHNREFEEGVLRIEFYQPEACERAKTVLEENSYRVHLPKN</sequence>
<evidence type="ECO:0000256" key="3">
    <source>
        <dbReference type="ARBA" id="ARBA00012068"/>
    </source>
</evidence>
<dbReference type="GO" id="GO:0004665">
    <property type="term" value="F:prephenate dehydrogenase (NADP+) activity"/>
    <property type="evidence" value="ECO:0007669"/>
    <property type="project" value="InterPro"/>
</dbReference>
<evidence type="ECO:0000259" key="13">
    <source>
        <dbReference type="PROSITE" id="PS51671"/>
    </source>
</evidence>
<dbReference type="FunFam" id="1.10.3660.10:FF:000003">
    <property type="entry name" value="Prephenate dehydrogenase"/>
    <property type="match status" value="1"/>
</dbReference>
<evidence type="ECO:0000256" key="11">
    <source>
        <dbReference type="SAM" id="Phobius"/>
    </source>
</evidence>
<comment type="pathway">
    <text evidence="1">Amino-acid biosynthesis; L-tyrosine biosynthesis; (4-hydroxyphenyl)pyruvate from prephenate (NAD(+) route): step 1/1.</text>
</comment>
<dbReference type="GO" id="GO:0008977">
    <property type="term" value="F:prephenate dehydrogenase (NAD+) activity"/>
    <property type="evidence" value="ECO:0007669"/>
    <property type="project" value="UniProtKB-EC"/>
</dbReference>
<dbReference type="SUPFAM" id="SSF55021">
    <property type="entry name" value="ACT-like"/>
    <property type="match status" value="1"/>
</dbReference>
<evidence type="ECO:0000256" key="9">
    <source>
        <dbReference type="ARBA" id="ARBA00023141"/>
    </source>
</evidence>
<reference evidence="14" key="1">
    <citation type="journal article" date="2021" name="PeerJ">
        <title>Extensive microbial diversity within the chicken gut microbiome revealed by metagenomics and culture.</title>
        <authorList>
            <person name="Gilroy R."/>
            <person name="Ravi A."/>
            <person name="Getino M."/>
            <person name="Pursley I."/>
            <person name="Horton D.L."/>
            <person name="Alikhan N.F."/>
            <person name="Baker D."/>
            <person name="Gharbi K."/>
            <person name="Hall N."/>
            <person name="Watson M."/>
            <person name="Adriaenssens E.M."/>
            <person name="Foster-Nyarko E."/>
            <person name="Jarju S."/>
            <person name="Secka A."/>
            <person name="Antonio M."/>
            <person name="Oren A."/>
            <person name="Chaudhuri R.R."/>
            <person name="La Ragione R."/>
            <person name="Hildebrand F."/>
            <person name="Pallen M.J."/>
        </authorList>
    </citation>
    <scope>NUCLEOTIDE SEQUENCE</scope>
    <source>
        <strain evidence="14">CHK183-1962</strain>
    </source>
</reference>
<dbReference type="GO" id="GO:0006571">
    <property type="term" value="P:tyrosine biosynthetic process"/>
    <property type="evidence" value="ECO:0007669"/>
    <property type="project" value="UniProtKB-KW"/>
</dbReference>
<evidence type="ECO:0000256" key="5">
    <source>
        <dbReference type="ARBA" id="ARBA00022498"/>
    </source>
</evidence>
<dbReference type="Gene3D" id="1.10.3660.10">
    <property type="entry name" value="6-phosphogluconate dehydrogenase C-terminal like domain"/>
    <property type="match status" value="1"/>
</dbReference>
<dbReference type="SUPFAM" id="SSF48179">
    <property type="entry name" value="6-phosphogluconate dehydrogenase C-terminal domain-like"/>
    <property type="match status" value="1"/>
</dbReference>
<dbReference type="EC" id="1.3.1.12" evidence="3"/>
<evidence type="ECO:0000256" key="7">
    <source>
        <dbReference type="ARBA" id="ARBA00023002"/>
    </source>
</evidence>
<keyword evidence="9" id="KW-0057">Aromatic amino acid biosynthesis</keyword>
<dbReference type="PROSITE" id="PS51671">
    <property type="entry name" value="ACT"/>
    <property type="match status" value="1"/>
</dbReference>
<proteinExistence type="inferred from homology"/>
<dbReference type="InterPro" id="IPR046826">
    <property type="entry name" value="PDH_N"/>
</dbReference>
<comment type="catalytic activity">
    <reaction evidence="10">
        <text>prephenate + NAD(+) = 3-(4-hydroxyphenyl)pyruvate + CO2 + NADH</text>
        <dbReference type="Rhea" id="RHEA:13869"/>
        <dbReference type="ChEBI" id="CHEBI:16526"/>
        <dbReference type="ChEBI" id="CHEBI:29934"/>
        <dbReference type="ChEBI" id="CHEBI:36242"/>
        <dbReference type="ChEBI" id="CHEBI:57540"/>
        <dbReference type="ChEBI" id="CHEBI:57945"/>
        <dbReference type="EC" id="1.3.1.12"/>
    </reaction>
</comment>
<evidence type="ECO:0000256" key="2">
    <source>
        <dbReference type="ARBA" id="ARBA00007964"/>
    </source>
</evidence>
<dbReference type="Gene3D" id="3.40.50.720">
    <property type="entry name" value="NAD(P)-binding Rossmann-like Domain"/>
    <property type="match status" value="1"/>
</dbReference>
<protein>
    <recommendedName>
        <fullName evidence="4">Prephenate dehydrogenase</fullName>
        <ecNumber evidence="3">1.3.1.12</ecNumber>
    </recommendedName>
</protein>
<dbReference type="Pfam" id="PF20463">
    <property type="entry name" value="PDH_C"/>
    <property type="match status" value="1"/>
</dbReference>
<accession>A0A9D2BIA7</accession>
<gene>
    <name evidence="14" type="ORF">H9734_05980</name>
</gene>
<dbReference type="InterPro" id="IPR050812">
    <property type="entry name" value="Preph/Arog_dehydrog"/>
</dbReference>
<keyword evidence="11" id="KW-1133">Transmembrane helix</keyword>
<organism evidence="14 15">
    <name type="scientific">Candidatus Fusicatenibacter merdavium</name>
    <dbReference type="NCBI Taxonomy" id="2838600"/>
    <lineage>
        <taxon>Bacteria</taxon>
        <taxon>Bacillati</taxon>
        <taxon>Bacillota</taxon>
        <taxon>Clostridia</taxon>
        <taxon>Lachnospirales</taxon>
        <taxon>Lachnospiraceae</taxon>
        <taxon>Fusicatenibacter</taxon>
    </lineage>
</organism>
<keyword evidence="11" id="KW-0472">Membrane</keyword>
<keyword evidence="11" id="KW-0812">Transmembrane</keyword>
<evidence type="ECO:0000259" key="12">
    <source>
        <dbReference type="PROSITE" id="PS51176"/>
    </source>
</evidence>
<evidence type="ECO:0000256" key="4">
    <source>
        <dbReference type="ARBA" id="ARBA00016891"/>
    </source>
</evidence>
<keyword evidence="8" id="KW-0520">NAD</keyword>
<evidence type="ECO:0000256" key="8">
    <source>
        <dbReference type="ARBA" id="ARBA00023027"/>
    </source>
</evidence>
<dbReference type="Gene3D" id="3.30.70.260">
    <property type="match status" value="1"/>
</dbReference>
<keyword evidence="6" id="KW-0028">Amino-acid biosynthesis</keyword>
<dbReference type="InterPro" id="IPR046825">
    <property type="entry name" value="PDH_C"/>
</dbReference>
<keyword evidence="5" id="KW-0827">Tyrosine biosynthesis</keyword>
<evidence type="ECO:0000256" key="1">
    <source>
        <dbReference type="ARBA" id="ARBA00005067"/>
    </source>
</evidence>
<dbReference type="PROSITE" id="PS51176">
    <property type="entry name" value="PDH_ADH"/>
    <property type="match status" value="1"/>
</dbReference>
<comment type="caution">
    <text evidence="14">The sequence shown here is derived from an EMBL/GenBank/DDBJ whole genome shotgun (WGS) entry which is preliminary data.</text>
</comment>
<evidence type="ECO:0000256" key="10">
    <source>
        <dbReference type="ARBA" id="ARBA00049260"/>
    </source>
</evidence>
<feature type="domain" description="Prephenate/arogenate dehydrogenase" evidence="12">
    <location>
        <begin position="20"/>
        <end position="307"/>
    </location>
</feature>
<comment type="similarity">
    <text evidence="2">Belongs to the prephenate/arogenate dehydrogenase family.</text>
</comment>
<dbReference type="InterPro" id="IPR045865">
    <property type="entry name" value="ACT-like_dom_sf"/>
</dbReference>
<dbReference type="InterPro" id="IPR002912">
    <property type="entry name" value="ACT_dom"/>
</dbReference>
<feature type="transmembrane region" description="Helical" evidence="11">
    <location>
        <begin position="20"/>
        <end position="38"/>
    </location>
</feature>
<dbReference type="Proteomes" id="UP000886890">
    <property type="component" value="Unassembled WGS sequence"/>
</dbReference>
<dbReference type="PANTHER" id="PTHR21363">
    <property type="entry name" value="PREPHENATE DEHYDROGENASE"/>
    <property type="match status" value="1"/>
</dbReference>
<dbReference type="InterPro" id="IPR003099">
    <property type="entry name" value="Prephen_DH"/>
</dbReference>
<dbReference type="FunFam" id="3.40.50.720:FF:000208">
    <property type="entry name" value="Prephenate dehydrogenase"/>
    <property type="match status" value="1"/>
</dbReference>
<dbReference type="PANTHER" id="PTHR21363:SF0">
    <property type="entry name" value="PREPHENATE DEHYDROGENASE [NADP(+)]"/>
    <property type="match status" value="1"/>
</dbReference>
<keyword evidence="7" id="KW-0560">Oxidoreductase</keyword>
<feature type="domain" description="ACT" evidence="13">
    <location>
        <begin position="311"/>
        <end position="382"/>
    </location>
</feature>
<dbReference type="SUPFAM" id="SSF51735">
    <property type="entry name" value="NAD(P)-binding Rossmann-fold domains"/>
    <property type="match status" value="1"/>
</dbReference>
<dbReference type="InterPro" id="IPR036291">
    <property type="entry name" value="NAD(P)-bd_dom_sf"/>
</dbReference>
<dbReference type="GO" id="GO:0070403">
    <property type="term" value="F:NAD+ binding"/>
    <property type="evidence" value="ECO:0007669"/>
    <property type="project" value="InterPro"/>
</dbReference>
<dbReference type="InterPro" id="IPR008927">
    <property type="entry name" value="6-PGluconate_DH-like_C_sf"/>
</dbReference>
<dbReference type="EMBL" id="DXEK01000098">
    <property type="protein sequence ID" value="HIX77128.1"/>
    <property type="molecule type" value="Genomic_DNA"/>
</dbReference>
<evidence type="ECO:0000313" key="14">
    <source>
        <dbReference type="EMBL" id="HIX77128.1"/>
    </source>
</evidence>
<dbReference type="AlphaFoldDB" id="A0A9D2BIA7"/>
<name>A0A9D2BIA7_9FIRM</name>
<dbReference type="Pfam" id="PF02153">
    <property type="entry name" value="PDH_N"/>
    <property type="match status" value="1"/>
</dbReference>
<evidence type="ECO:0000313" key="15">
    <source>
        <dbReference type="Proteomes" id="UP000886890"/>
    </source>
</evidence>